<keyword evidence="2" id="KW-1185">Reference proteome</keyword>
<dbReference type="OrthoDB" id="10342205at2759"/>
<dbReference type="VEuPathDB" id="MicrosporidiaDB:H312_02748"/>
<name>A0A059EY62_9MICR</name>
<reference evidence="2" key="1">
    <citation type="submission" date="2013-02" db="EMBL/GenBank/DDBJ databases">
        <authorList>
            <consortium name="The Broad Institute Genome Sequencing Platform"/>
            <person name="Cuomo C."/>
            <person name="Becnel J."/>
            <person name="Sanscrainte N."/>
            <person name="Walker B."/>
            <person name="Young S.K."/>
            <person name="Zeng Q."/>
            <person name="Gargeya S."/>
            <person name="Fitzgerald M."/>
            <person name="Haas B."/>
            <person name="Abouelleil A."/>
            <person name="Alvarado L."/>
            <person name="Arachchi H.M."/>
            <person name="Berlin A.M."/>
            <person name="Chapman S.B."/>
            <person name="Dewar J."/>
            <person name="Goldberg J."/>
            <person name="Griggs A."/>
            <person name="Gujja S."/>
            <person name="Hansen M."/>
            <person name="Howarth C."/>
            <person name="Imamovic A."/>
            <person name="Larimer J."/>
            <person name="McCowan C."/>
            <person name="Murphy C."/>
            <person name="Neiman D."/>
            <person name="Pearson M."/>
            <person name="Priest M."/>
            <person name="Roberts A."/>
            <person name="Saif S."/>
            <person name="Shea T."/>
            <person name="Sisk P."/>
            <person name="Sykes S."/>
            <person name="Wortman J."/>
            <person name="Nusbaum C."/>
            <person name="Birren B."/>
        </authorList>
    </citation>
    <scope>NUCLEOTIDE SEQUENCE [LARGE SCALE GENOMIC DNA]</scope>
    <source>
        <strain evidence="2">PRA339</strain>
    </source>
</reference>
<gene>
    <name evidence="1" type="ORF">H312_02748</name>
</gene>
<proteinExistence type="predicted"/>
<organism evidence="1 2">
    <name type="scientific">Anncaliia algerae PRA339</name>
    <dbReference type="NCBI Taxonomy" id="1288291"/>
    <lineage>
        <taxon>Eukaryota</taxon>
        <taxon>Fungi</taxon>
        <taxon>Fungi incertae sedis</taxon>
        <taxon>Microsporidia</taxon>
        <taxon>Tubulinosematoidea</taxon>
        <taxon>Tubulinosematidae</taxon>
        <taxon>Anncaliia</taxon>
    </lineage>
</organism>
<sequence>MNFINFIALKDMIFATHLPYYESDELFTREKNKHNQSTSEMRDDKNFLNENKNYTLLSYDADYEIFIREEMKLLFQETQEKTNEDEDNNEVIFVDNLSSSVCESILDCKNEIISILKNLNEDKLYFETSLIESLFELILEVSIESALNPFLKFISFVEWKRTKIMQNNTFLKLEYSKYSDFLNVFMMIILNEDIINAFSLQLETRALNILKKQKIKGDDVIYFLNRLIYFFKDLQGKMISQIYFFLKRIQVYDNIFVYAPGTNENISYKIITEILYWFEGSHIFFFCASEINLMKRGFIELPEIEQKSFATVLTYLYYYTLKAFLPFGLIKLKDKKYAENIRYLEYREFLKKLLLFRFKLVAIIEKFFDIYENHLTFYNVTNFLLFTRLYSDFKMLLIKNLDLWIIKEVVTEEKLVEYEKIQDVIFKHANYNSLNDKQKKIYMVFLIKDKLENRKCGKYTKMIDKSCKFCI</sequence>
<dbReference type="AlphaFoldDB" id="A0A059EY62"/>
<evidence type="ECO:0000313" key="1">
    <source>
        <dbReference type="EMBL" id="KCZ79860.1"/>
    </source>
</evidence>
<dbReference type="HOGENOM" id="CLU_579958_0_0_1"/>
<dbReference type="Proteomes" id="UP000030655">
    <property type="component" value="Unassembled WGS sequence"/>
</dbReference>
<protein>
    <submittedName>
        <fullName evidence="1">Uncharacterized protein</fullName>
    </submittedName>
</protein>
<accession>A0A059EY62</accession>
<reference evidence="1 2" key="2">
    <citation type="submission" date="2014-03" db="EMBL/GenBank/DDBJ databases">
        <title>The Genome Sequence of Anncaliia algerae insect isolate PRA339.</title>
        <authorList>
            <consortium name="The Broad Institute Genome Sequencing Platform"/>
            <consortium name="The Broad Institute Genome Sequencing Center for Infectious Disease"/>
            <person name="Cuomo C."/>
            <person name="Becnel J."/>
            <person name="Sanscrainte N."/>
            <person name="Walker B."/>
            <person name="Young S.K."/>
            <person name="Zeng Q."/>
            <person name="Gargeya S."/>
            <person name="Fitzgerald M."/>
            <person name="Haas B."/>
            <person name="Abouelleil A."/>
            <person name="Alvarado L."/>
            <person name="Arachchi H.M."/>
            <person name="Berlin A.M."/>
            <person name="Chapman S.B."/>
            <person name="Dewar J."/>
            <person name="Goldberg J."/>
            <person name="Griggs A."/>
            <person name="Gujja S."/>
            <person name="Hansen M."/>
            <person name="Howarth C."/>
            <person name="Imamovic A."/>
            <person name="Larimer J."/>
            <person name="McCowan C."/>
            <person name="Murphy C."/>
            <person name="Neiman D."/>
            <person name="Pearson M."/>
            <person name="Priest M."/>
            <person name="Roberts A."/>
            <person name="Saif S."/>
            <person name="Shea T."/>
            <person name="Sisk P."/>
            <person name="Sykes S."/>
            <person name="Wortman J."/>
            <person name="Nusbaum C."/>
            <person name="Birren B."/>
        </authorList>
    </citation>
    <scope>NUCLEOTIDE SEQUENCE [LARGE SCALE GENOMIC DNA]</scope>
    <source>
        <strain evidence="1 2">PRA339</strain>
    </source>
</reference>
<evidence type="ECO:0000313" key="2">
    <source>
        <dbReference type="Proteomes" id="UP000030655"/>
    </source>
</evidence>
<dbReference type="EMBL" id="KK365224">
    <property type="protein sequence ID" value="KCZ79860.1"/>
    <property type="molecule type" value="Genomic_DNA"/>
</dbReference>